<feature type="transmembrane region" description="Helical" evidence="2">
    <location>
        <begin position="32"/>
        <end position="53"/>
    </location>
</feature>
<keyword evidence="2" id="KW-1133">Transmembrane helix</keyword>
<feature type="compositionally biased region" description="Polar residues" evidence="1">
    <location>
        <begin position="74"/>
        <end position="104"/>
    </location>
</feature>
<dbReference type="RefSeq" id="WP_310374417.1">
    <property type="nucleotide sequence ID" value="NZ_JAVDXT010000002.1"/>
</dbReference>
<organism evidence="3 4">
    <name type="scientific">Rhodoferax ferrireducens</name>
    <dbReference type="NCBI Taxonomy" id="192843"/>
    <lineage>
        <taxon>Bacteria</taxon>
        <taxon>Pseudomonadati</taxon>
        <taxon>Pseudomonadota</taxon>
        <taxon>Betaproteobacteria</taxon>
        <taxon>Burkholderiales</taxon>
        <taxon>Comamonadaceae</taxon>
        <taxon>Rhodoferax</taxon>
    </lineage>
</organism>
<protein>
    <recommendedName>
        <fullName evidence="5">Energy transducer TonB</fullName>
    </recommendedName>
</protein>
<evidence type="ECO:0000256" key="1">
    <source>
        <dbReference type="SAM" id="MobiDB-lite"/>
    </source>
</evidence>
<keyword evidence="4" id="KW-1185">Reference proteome</keyword>
<reference evidence="3 4" key="1">
    <citation type="submission" date="2023-07" db="EMBL/GenBank/DDBJ databases">
        <title>Sorghum-associated microbial communities from plants grown in Nebraska, USA.</title>
        <authorList>
            <person name="Schachtman D."/>
        </authorList>
    </citation>
    <scope>NUCLEOTIDE SEQUENCE [LARGE SCALE GENOMIC DNA]</scope>
    <source>
        <strain evidence="3 4">BE313</strain>
    </source>
</reference>
<dbReference type="EMBL" id="JAVDXT010000002">
    <property type="protein sequence ID" value="MDR7378380.1"/>
    <property type="molecule type" value="Genomic_DNA"/>
</dbReference>
<evidence type="ECO:0000313" key="4">
    <source>
        <dbReference type="Proteomes" id="UP001180487"/>
    </source>
</evidence>
<feature type="region of interest" description="Disordered" evidence="1">
    <location>
        <begin position="74"/>
        <end position="114"/>
    </location>
</feature>
<accession>A0ABU2CAK4</accession>
<name>A0ABU2CAK4_9BURK</name>
<gene>
    <name evidence="3" type="ORF">J2X19_003059</name>
</gene>
<evidence type="ECO:0008006" key="5">
    <source>
        <dbReference type="Google" id="ProtNLM"/>
    </source>
</evidence>
<keyword evidence="2" id="KW-0472">Membrane</keyword>
<sequence length="114" mass="12354">MNFEPFEPFEPSEPLVAPAAQAEPHYFDRPGLLWIAASLLFATVAGHLIPVLAEPDGVRQSLASIGLFDKHSTAVASLPQQPQEGAKSQRQQPTRAVSDSQGETPNPPIVLRQF</sequence>
<dbReference type="Proteomes" id="UP001180487">
    <property type="component" value="Unassembled WGS sequence"/>
</dbReference>
<proteinExistence type="predicted"/>
<evidence type="ECO:0000256" key="2">
    <source>
        <dbReference type="SAM" id="Phobius"/>
    </source>
</evidence>
<keyword evidence="2" id="KW-0812">Transmembrane</keyword>
<comment type="caution">
    <text evidence="3">The sequence shown here is derived from an EMBL/GenBank/DDBJ whole genome shotgun (WGS) entry which is preliminary data.</text>
</comment>
<evidence type="ECO:0000313" key="3">
    <source>
        <dbReference type="EMBL" id="MDR7378380.1"/>
    </source>
</evidence>